<gene>
    <name evidence="1" type="ORF">JI741_32260</name>
</gene>
<comment type="caution">
    <text evidence="1">The sequence shown here is derived from an EMBL/GenBank/DDBJ whole genome shotgun (WGS) entry which is preliminary data.</text>
</comment>
<protein>
    <submittedName>
        <fullName evidence="1">Uncharacterized protein</fullName>
    </submittedName>
</protein>
<dbReference type="EMBL" id="JAERRB010000023">
    <property type="protein sequence ID" value="MBL0745951.1"/>
    <property type="molecule type" value="Genomic_DNA"/>
</dbReference>
<evidence type="ECO:0000313" key="2">
    <source>
        <dbReference type="Proteomes" id="UP000613030"/>
    </source>
</evidence>
<name>A0ABS1L2K6_9BACT</name>
<reference evidence="1 2" key="1">
    <citation type="submission" date="2021-01" db="EMBL/GenBank/DDBJ databases">
        <title>Chryseolinea sp. Jin1 Genome sequencing and assembly.</title>
        <authorList>
            <person name="Kim I."/>
        </authorList>
    </citation>
    <scope>NUCLEOTIDE SEQUENCE [LARGE SCALE GENOMIC DNA]</scope>
    <source>
        <strain evidence="1 2">Jin1</strain>
    </source>
</reference>
<evidence type="ECO:0000313" key="1">
    <source>
        <dbReference type="EMBL" id="MBL0745951.1"/>
    </source>
</evidence>
<keyword evidence="2" id="KW-1185">Reference proteome</keyword>
<dbReference type="RefSeq" id="WP_202016695.1">
    <property type="nucleotide sequence ID" value="NZ_JAERRB010000023.1"/>
</dbReference>
<proteinExistence type="predicted"/>
<accession>A0ABS1L2K6</accession>
<organism evidence="1 2">
    <name type="scientific">Chryseolinea lacunae</name>
    <dbReference type="NCBI Taxonomy" id="2801331"/>
    <lineage>
        <taxon>Bacteria</taxon>
        <taxon>Pseudomonadati</taxon>
        <taxon>Bacteroidota</taxon>
        <taxon>Cytophagia</taxon>
        <taxon>Cytophagales</taxon>
        <taxon>Fulvivirgaceae</taxon>
        <taxon>Chryseolinea</taxon>
    </lineage>
</organism>
<sequence length="69" mass="7836">MMQTYNLKKSDVFNHESIQRKRRGEGQVVYDAIENILLDKANAATQYNSVTSPVPAASKDIQLKGFYEN</sequence>
<dbReference type="Proteomes" id="UP000613030">
    <property type="component" value="Unassembled WGS sequence"/>
</dbReference>